<name>A0A177UE97_9BASI</name>
<dbReference type="HAMAP" id="MF_01080">
    <property type="entry name" value="TruB_bact"/>
    <property type="match status" value="1"/>
</dbReference>
<dbReference type="GO" id="GO:0005634">
    <property type="term" value="C:nucleus"/>
    <property type="evidence" value="ECO:0007669"/>
    <property type="project" value="TreeGrafter"/>
</dbReference>
<gene>
    <name evidence="8" type="ORF">A4X03_0g4948</name>
</gene>
<feature type="compositionally biased region" description="Basic and acidic residues" evidence="6">
    <location>
        <begin position="263"/>
        <end position="274"/>
    </location>
</feature>
<dbReference type="EC" id="5.4.99.25" evidence="3"/>
<dbReference type="Gene3D" id="3.30.2350.10">
    <property type="entry name" value="Pseudouridine synthase"/>
    <property type="match status" value="1"/>
</dbReference>
<evidence type="ECO:0000256" key="4">
    <source>
        <dbReference type="ARBA" id="ARBA00022694"/>
    </source>
</evidence>
<evidence type="ECO:0000259" key="7">
    <source>
        <dbReference type="Pfam" id="PF01509"/>
    </source>
</evidence>
<dbReference type="GO" id="GO:0006400">
    <property type="term" value="P:tRNA modification"/>
    <property type="evidence" value="ECO:0007669"/>
    <property type="project" value="TreeGrafter"/>
</dbReference>
<organism evidence="8 9">
    <name type="scientific">Tilletia caries</name>
    <name type="common">wheat bunt fungus</name>
    <dbReference type="NCBI Taxonomy" id="13290"/>
    <lineage>
        <taxon>Eukaryota</taxon>
        <taxon>Fungi</taxon>
        <taxon>Dikarya</taxon>
        <taxon>Basidiomycota</taxon>
        <taxon>Ustilaginomycotina</taxon>
        <taxon>Exobasidiomycetes</taxon>
        <taxon>Tilletiales</taxon>
        <taxon>Tilletiaceae</taxon>
        <taxon>Tilletia</taxon>
    </lineage>
</organism>
<comment type="caution">
    <text evidence="8">The sequence shown here is derived from an EMBL/GenBank/DDBJ whole genome shotgun (WGS) entry which is preliminary data.</text>
</comment>
<dbReference type="GO" id="GO:0160148">
    <property type="term" value="F:tRNA pseudouridine(55) synthase activity"/>
    <property type="evidence" value="ECO:0007669"/>
    <property type="project" value="UniProtKB-EC"/>
</dbReference>
<dbReference type="InterPro" id="IPR014780">
    <property type="entry name" value="tRNA_psdUridine_synth_TruB"/>
</dbReference>
<dbReference type="Proteomes" id="UP000077671">
    <property type="component" value="Unassembled WGS sequence"/>
</dbReference>
<feature type="region of interest" description="Disordered" evidence="6">
    <location>
        <begin position="393"/>
        <end position="430"/>
    </location>
</feature>
<evidence type="ECO:0000256" key="5">
    <source>
        <dbReference type="ARBA" id="ARBA00023235"/>
    </source>
</evidence>
<evidence type="ECO:0000256" key="3">
    <source>
        <dbReference type="ARBA" id="ARBA00012787"/>
    </source>
</evidence>
<evidence type="ECO:0000256" key="6">
    <source>
        <dbReference type="SAM" id="MobiDB-lite"/>
    </source>
</evidence>
<feature type="region of interest" description="Disordered" evidence="6">
    <location>
        <begin position="249"/>
        <end position="280"/>
    </location>
</feature>
<feature type="domain" description="Pseudouridine synthase II N-terminal" evidence="7">
    <location>
        <begin position="86"/>
        <end position="215"/>
    </location>
</feature>
<reference evidence="8" key="1">
    <citation type="submission" date="2016-04" db="EMBL/GenBank/DDBJ databases">
        <authorList>
            <person name="Nguyen H.D."/>
            <person name="Kesanakurti P."/>
            <person name="Cullis J."/>
            <person name="Levesque C.A."/>
            <person name="Hambleton S."/>
        </authorList>
    </citation>
    <scope>NUCLEOTIDE SEQUENCE</scope>
    <source>
        <strain evidence="8">DAOMC 238032</strain>
    </source>
</reference>
<dbReference type="GO" id="GO:1990481">
    <property type="term" value="P:mRNA pseudouridine synthesis"/>
    <property type="evidence" value="ECO:0007669"/>
    <property type="project" value="TreeGrafter"/>
</dbReference>
<comment type="catalytic activity">
    <reaction evidence="1">
        <text>a uridine in mRNA = a pseudouridine in mRNA</text>
        <dbReference type="Rhea" id="RHEA:56644"/>
        <dbReference type="Rhea" id="RHEA-COMP:14658"/>
        <dbReference type="Rhea" id="RHEA-COMP:14659"/>
        <dbReference type="ChEBI" id="CHEBI:65314"/>
        <dbReference type="ChEBI" id="CHEBI:65315"/>
    </reaction>
</comment>
<dbReference type="SUPFAM" id="SSF55120">
    <property type="entry name" value="Pseudouridine synthase"/>
    <property type="match status" value="1"/>
</dbReference>
<dbReference type="PANTHER" id="PTHR13767">
    <property type="entry name" value="TRNA-PSEUDOURIDINE SYNTHASE"/>
    <property type="match status" value="1"/>
</dbReference>
<keyword evidence="5" id="KW-0413">Isomerase</keyword>
<dbReference type="InterPro" id="IPR020103">
    <property type="entry name" value="PsdUridine_synth_cat_dom_sf"/>
</dbReference>
<sequence length="446" mass="48207">MASSSSSSATARRPLAGVFAIDKPSGPTSMALLEQLKPLLASSALFMNSDGSLPESRISKKRNNRGRGRGGKGGWNAGKKGELLPPKIGQGGTLDPLASGVLVIGVGDGTKKLQAYLDGAKEYLTVGLLGSSTTSYDALDPILYRAPHSHVTAQTLAEQLPKFRGSILQAPPLYSAIRIDGMRLFEYARQGKELPRPIEKRKVEIKDLRLNAWHPSGSHAWKEPLDEVPDEEKALVGKVRQLAGEISAKAEEATSETAAEDQQEAKDEVQKPMEAEVSEPSAFSLRMSVGGGTYVRSIVHDLAREAQSAAHVVALRRTRQGQWHTDRWLRTRPVEAAKDDWAEKEELFDAPPTPTDLQQAGDPAPSSPDSDVEHVKGNCISWSVFERAIREMNEPETEGGQDGQDGEGPATKKRKVEDGSASASAEAADDGLKAWERVLLEHIEAC</sequence>
<reference evidence="8" key="2">
    <citation type="journal article" date="2019" name="IMA Fungus">
        <title>Genome sequencing and comparison of five Tilletia species to identify candidate genes for the detection of regulated species infecting wheat.</title>
        <authorList>
            <person name="Nguyen H.D.T."/>
            <person name="Sultana T."/>
            <person name="Kesanakurti P."/>
            <person name="Hambleton S."/>
        </authorList>
    </citation>
    <scope>NUCLEOTIDE SEQUENCE</scope>
    <source>
        <strain evidence="8">DAOMC 238032</strain>
    </source>
</reference>
<proteinExistence type="inferred from homology"/>
<keyword evidence="4" id="KW-0819">tRNA processing</keyword>
<dbReference type="GO" id="GO:0003723">
    <property type="term" value="F:RNA binding"/>
    <property type="evidence" value="ECO:0007669"/>
    <property type="project" value="InterPro"/>
</dbReference>
<dbReference type="EMBL" id="LWDD02000724">
    <property type="protein sequence ID" value="KAE8256895.1"/>
    <property type="molecule type" value="Genomic_DNA"/>
</dbReference>
<dbReference type="AlphaFoldDB" id="A0A177UE97"/>
<dbReference type="InterPro" id="IPR002501">
    <property type="entry name" value="PsdUridine_synth_N"/>
</dbReference>
<protein>
    <recommendedName>
        <fullName evidence="3">tRNA pseudouridine(55) synthase</fullName>
        <ecNumber evidence="3">5.4.99.25</ecNumber>
    </recommendedName>
</protein>
<feature type="region of interest" description="Disordered" evidence="6">
    <location>
        <begin position="51"/>
        <end position="81"/>
    </location>
</feature>
<accession>A0A177UE97</accession>
<evidence type="ECO:0000313" key="8">
    <source>
        <dbReference type="EMBL" id="KAE8256895.1"/>
    </source>
</evidence>
<dbReference type="Pfam" id="PF01509">
    <property type="entry name" value="TruB_N"/>
    <property type="match status" value="1"/>
</dbReference>
<dbReference type="PANTHER" id="PTHR13767:SF2">
    <property type="entry name" value="PSEUDOURIDYLATE SYNTHASE TRUB1"/>
    <property type="match status" value="1"/>
</dbReference>
<evidence type="ECO:0000256" key="2">
    <source>
        <dbReference type="ARBA" id="ARBA00008999"/>
    </source>
</evidence>
<feature type="region of interest" description="Disordered" evidence="6">
    <location>
        <begin position="348"/>
        <end position="374"/>
    </location>
</feature>
<evidence type="ECO:0000313" key="9">
    <source>
        <dbReference type="Proteomes" id="UP000077671"/>
    </source>
</evidence>
<comment type="similarity">
    <text evidence="2">Belongs to the pseudouridine synthase TruB family.</text>
</comment>
<feature type="compositionally biased region" description="Basic residues" evidence="6">
    <location>
        <begin position="59"/>
        <end position="70"/>
    </location>
</feature>
<evidence type="ECO:0000256" key="1">
    <source>
        <dbReference type="ARBA" id="ARBA00001166"/>
    </source>
</evidence>